<dbReference type="Proteomes" id="UP001232992">
    <property type="component" value="Unassembled WGS sequence"/>
</dbReference>
<evidence type="ECO:0000313" key="10">
    <source>
        <dbReference type="EMBL" id="MDJ1185547.1"/>
    </source>
</evidence>
<keyword evidence="8 9" id="KW-0472">Membrane</keyword>
<sequence>MTAIADRSMGSSTPIPWRAGNARLVNLSGKLLGAHVAHAGLIVLWAGSITLFEVSGYKPDQSLYEQGLIVLPNLARLGWGVGEGGQIVDTYPYFVIGVLHLISSAFLGAGGVFHAIKGPKTLEGKFPFFGYDWKDGRKMTTILGIHLTLLGIGALLLVAKATTFGGIYDPAIENVRIVTSPTLDPSTIFGYLLGAKGQYWLASVDNLEDVVGGHIWIGVISILGGLWHMKTAPLPWAKGLFVWSGEAYLSYSIGAVSLMAFVATLFVSVNSTVFPIEFFGPTLSLTFDRFPVFVSADGALTARVWLANAHFWLGFFFLQGHLFHALRAAGYSFVEGRVIESTRGQVN</sequence>
<evidence type="ECO:0000256" key="3">
    <source>
        <dbReference type="ARBA" id="ARBA00022531"/>
    </source>
</evidence>
<evidence type="ECO:0000256" key="7">
    <source>
        <dbReference type="ARBA" id="ARBA00023078"/>
    </source>
</evidence>
<dbReference type="InterPro" id="IPR036001">
    <property type="entry name" value="PS_II_antenna-like_sf"/>
</dbReference>
<evidence type="ECO:0000256" key="6">
    <source>
        <dbReference type="ARBA" id="ARBA00022991"/>
    </source>
</evidence>
<proteinExistence type="predicted"/>
<dbReference type="RefSeq" id="WP_283760188.1">
    <property type="nucleotide sequence ID" value="NZ_JAQOSQ010000039.1"/>
</dbReference>
<dbReference type="SUPFAM" id="SSF161077">
    <property type="entry name" value="Photosystem II antenna protein-like"/>
    <property type="match status" value="1"/>
</dbReference>
<evidence type="ECO:0000256" key="5">
    <source>
        <dbReference type="ARBA" id="ARBA00022989"/>
    </source>
</evidence>
<feature type="transmembrane region" description="Helical" evidence="9">
    <location>
        <begin position="210"/>
        <end position="227"/>
    </location>
</feature>
<name>A0ABT7C262_9CYAN</name>
<keyword evidence="7" id="KW-0793">Thylakoid</keyword>
<evidence type="ECO:0000256" key="9">
    <source>
        <dbReference type="SAM" id="Phobius"/>
    </source>
</evidence>
<feature type="transmembrane region" description="Helical" evidence="9">
    <location>
        <begin position="31"/>
        <end position="52"/>
    </location>
</feature>
<evidence type="ECO:0000256" key="8">
    <source>
        <dbReference type="ARBA" id="ARBA00023136"/>
    </source>
</evidence>
<comment type="subcellular location">
    <subcellularLocation>
        <location evidence="1">Cellular thylakoid membrane</location>
        <topology evidence="1">Multi-pass membrane protein</topology>
    </subcellularLocation>
</comment>
<feature type="transmembrane region" description="Helical" evidence="9">
    <location>
        <begin position="290"/>
        <end position="318"/>
    </location>
</feature>
<evidence type="ECO:0000256" key="1">
    <source>
        <dbReference type="ARBA" id="ARBA00004636"/>
    </source>
</evidence>
<keyword evidence="3" id="KW-0602">Photosynthesis</keyword>
<organism evidence="10 11">
    <name type="scientific">Roseofilum casamattae BLCC-M143</name>
    <dbReference type="NCBI Taxonomy" id="3022442"/>
    <lineage>
        <taxon>Bacteria</taxon>
        <taxon>Bacillati</taxon>
        <taxon>Cyanobacteriota</taxon>
        <taxon>Cyanophyceae</taxon>
        <taxon>Desertifilales</taxon>
        <taxon>Desertifilaceae</taxon>
        <taxon>Roseofilum</taxon>
        <taxon>Roseofilum casamattae</taxon>
    </lineage>
</organism>
<evidence type="ECO:0000256" key="4">
    <source>
        <dbReference type="ARBA" id="ARBA00022692"/>
    </source>
</evidence>
<keyword evidence="5 9" id="KW-1133">Transmembrane helix</keyword>
<reference evidence="10 11" key="1">
    <citation type="submission" date="2023-01" db="EMBL/GenBank/DDBJ databases">
        <title>Novel diversity within Roseofilum (Cyanobacteria; Desertifilaceae) from marine benthic mats with descriptions of four novel species.</title>
        <authorList>
            <person name="Wang Y."/>
            <person name="Berthold D.E."/>
            <person name="Hu J."/>
            <person name="Lefler F.W."/>
            <person name="Laughinghouse H.D. IV."/>
        </authorList>
    </citation>
    <scope>NUCLEOTIDE SEQUENCE [LARGE SCALE GENOMIC DNA]</scope>
    <source>
        <strain evidence="10 11">BLCC-M143</strain>
    </source>
</reference>
<comment type="caution">
    <text evidence="10">The sequence shown here is derived from an EMBL/GenBank/DDBJ whole genome shotgun (WGS) entry which is preliminary data.</text>
</comment>
<feature type="transmembrane region" description="Helical" evidence="9">
    <location>
        <begin position="93"/>
        <end position="116"/>
    </location>
</feature>
<dbReference type="NCBIfam" id="TIGR03041">
    <property type="entry name" value="PS_antenn_a_b"/>
    <property type="match status" value="1"/>
</dbReference>
<keyword evidence="11" id="KW-1185">Reference proteome</keyword>
<accession>A0ABT7C262</accession>
<feature type="transmembrane region" description="Helical" evidence="9">
    <location>
        <begin position="248"/>
        <end position="270"/>
    </location>
</feature>
<evidence type="ECO:0000313" key="11">
    <source>
        <dbReference type="Proteomes" id="UP001232992"/>
    </source>
</evidence>
<keyword evidence="6" id="KW-0157">Chromophore</keyword>
<gene>
    <name evidence="10" type="ORF">PMH09_20380</name>
</gene>
<protein>
    <submittedName>
        <fullName evidence="10">Chlorophyll a/b binding light-harvesting protein</fullName>
    </submittedName>
</protein>
<keyword evidence="2" id="KW-0148">Chlorophyll</keyword>
<keyword evidence="4 9" id="KW-0812">Transmembrane</keyword>
<dbReference type="EMBL" id="JAQOSQ010000039">
    <property type="protein sequence ID" value="MDJ1185547.1"/>
    <property type="molecule type" value="Genomic_DNA"/>
</dbReference>
<feature type="transmembrane region" description="Helical" evidence="9">
    <location>
        <begin position="141"/>
        <end position="159"/>
    </location>
</feature>
<evidence type="ECO:0000256" key="2">
    <source>
        <dbReference type="ARBA" id="ARBA00022494"/>
    </source>
</evidence>
<dbReference type="Pfam" id="PF00421">
    <property type="entry name" value="PSII"/>
    <property type="match status" value="1"/>
</dbReference>
<dbReference type="InterPro" id="IPR000932">
    <property type="entry name" value="PS_antenna-like"/>
</dbReference>